<dbReference type="EMBL" id="JAPFFF010000002">
    <property type="protein sequence ID" value="KAK8896310.1"/>
    <property type="molecule type" value="Genomic_DNA"/>
</dbReference>
<comment type="caution">
    <text evidence="2">The sequence shown here is derived from an EMBL/GenBank/DDBJ whole genome shotgun (WGS) entry which is preliminary data.</text>
</comment>
<proteinExistence type="predicted"/>
<evidence type="ECO:0000259" key="1">
    <source>
        <dbReference type="Pfam" id="PF07687"/>
    </source>
</evidence>
<dbReference type="PANTHER" id="PTHR43501:SF1">
    <property type="entry name" value="CYTOSOL NON-SPECIFIC DIPEPTIDASE"/>
    <property type="match status" value="1"/>
</dbReference>
<dbReference type="PIRSF" id="PIRSF016599">
    <property type="entry name" value="Xaa-His_dipept"/>
    <property type="match status" value="1"/>
</dbReference>
<dbReference type="PRINTS" id="PR00934">
    <property type="entry name" value="XHISDIPTASE"/>
</dbReference>
<accession>A0ABR2KYX7</accession>
<feature type="domain" description="Peptidase M20 dimerisation" evidence="1">
    <location>
        <begin position="215"/>
        <end position="274"/>
    </location>
</feature>
<dbReference type="InterPro" id="IPR002933">
    <property type="entry name" value="Peptidase_M20"/>
</dbReference>
<protein>
    <recommendedName>
        <fullName evidence="1">Peptidase M20 dimerisation domain-containing protein</fullName>
    </recommendedName>
</protein>
<sequence length="492" mass="53790">MEATQLLRPFKVDILKQLPAEQQVFFKWFLALTEVNRPSFHLDEARQIVMKWGDALGVPHKEDKAGNILFTIPATKGKEHIKPIALQGHLDIVAVGQLENGKVPLKLENGKLFSGVSTIGADDGVAIAAMLAVMEEKDKFEHGVIECLVTLDEEVGLVGAGKLEGPPFLQSRTLLNLDSEEWGVFITSCAGSVSIWYDCAVNRAEFSGRTLSVTVSGLLGGHTGITIQEGRSNALKWIARLLMEAKISGSDFRIVSINGGEKHNAIPDNATVVIVTSDSGIEDKLKKTHQELLHESKAIETKVPKLAISEASVQKPMSKESTDKVLNLLLTIYHGVWQMHPEISGLVNTSQSLSVCKTENDLVRYQVYARTNEATQMHLIEEVNRSLASLAGVECKIPPEEIMGPWPAALDAKIIDTAKQVYKRCFGTEAKIEGIHAGLECGCIQNRGYSDLEAISYGPDVVGAHSVDENLSVDSAVKFYTLTLEILKDWAK</sequence>
<keyword evidence="3" id="KW-1185">Reference proteome</keyword>
<dbReference type="PANTHER" id="PTHR43501">
    <property type="entry name" value="CYTOSOL NON-SPECIFIC DIPEPTIDASE"/>
    <property type="match status" value="1"/>
</dbReference>
<dbReference type="InterPro" id="IPR011650">
    <property type="entry name" value="Peptidase_M20_dimer"/>
</dbReference>
<gene>
    <name evidence="2" type="ORF">M9Y10_014208</name>
</gene>
<dbReference type="SUPFAM" id="SSF53187">
    <property type="entry name" value="Zn-dependent exopeptidases"/>
    <property type="match status" value="1"/>
</dbReference>
<dbReference type="Gene3D" id="3.40.630.10">
    <property type="entry name" value="Zn peptidases"/>
    <property type="match status" value="2"/>
</dbReference>
<reference evidence="2 3" key="1">
    <citation type="submission" date="2024-04" db="EMBL/GenBank/DDBJ databases">
        <title>Tritrichomonas musculus Genome.</title>
        <authorList>
            <person name="Alves-Ferreira E."/>
            <person name="Grigg M."/>
            <person name="Lorenzi H."/>
            <person name="Galac M."/>
        </authorList>
    </citation>
    <scope>NUCLEOTIDE SEQUENCE [LARGE SCALE GENOMIC DNA]</scope>
    <source>
        <strain evidence="2 3">EAF2021</strain>
    </source>
</reference>
<dbReference type="Proteomes" id="UP001470230">
    <property type="component" value="Unassembled WGS sequence"/>
</dbReference>
<evidence type="ECO:0000313" key="3">
    <source>
        <dbReference type="Proteomes" id="UP001470230"/>
    </source>
</evidence>
<organism evidence="2 3">
    <name type="scientific">Tritrichomonas musculus</name>
    <dbReference type="NCBI Taxonomy" id="1915356"/>
    <lineage>
        <taxon>Eukaryota</taxon>
        <taxon>Metamonada</taxon>
        <taxon>Parabasalia</taxon>
        <taxon>Tritrichomonadida</taxon>
        <taxon>Tritrichomonadidae</taxon>
        <taxon>Tritrichomonas</taxon>
    </lineage>
</organism>
<evidence type="ECO:0000313" key="2">
    <source>
        <dbReference type="EMBL" id="KAK8896310.1"/>
    </source>
</evidence>
<dbReference type="InterPro" id="IPR001160">
    <property type="entry name" value="Peptidase_M20C"/>
</dbReference>
<dbReference type="Pfam" id="PF01546">
    <property type="entry name" value="Peptidase_M20"/>
    <property type="match status" value="1"/>
</dbReference>
<name>A0ABR2KYX7_9EUKA</name>
<dbReference type="Pfam" id="PF07687">
    <property type="entry name" value="M20_dimer"/>
    <property type="match status" value="1"/>
</dbReference>